<dbReference type="RefSeq" id="NP_220395.1">
    <property type="nucleotide sequence ID" value="NC_000117.1"/>
</dbReference>
<evidence type="ECO:0000313" key="1">
    <source>
        <dbReference type="EMBL" id="AAC68471.1"/>
    </source>
</evidence>
<reference evidence="1 2" key="1">
    <citation type="journal article" date="1998" name="Science">
        <title>Genome sequence of an obligate intracellular pathogen of humans: Chlamydia trachomatis.</title>
        <authorList>
            <person name="Stephens R.S."/>
            <person name="Kalman S."/>
            <person name="Lammel C.J."/>
            <person name="Fan J."/>
            <person name="Marathe R."/>
            <person name="Aravind L."/>
            <person name="Mitchell W.P."/>
            <person name="Olinger L."/>
            <person name="Tatusov R.L."/>
            <person name="Zhao Q."/>
            <person name="Koonin E.V."/>
            <person name="Davis R.W."/>
        </authorList>
    </citation>
    <scope>NUCLEOTIDE SEQUENCE [LARGE SCALE GENOMIC DNA]</scope>
    <source>
        <strain evidence="2">D/UW-3/Cx</strain>
    </source>
</reference>
<organism evidence="1 2">
    <name type="scientific">Chlamydia trachomatis serovar D (strain ATCC VR-885 / DSM 19411 / UW-3/Cx)</name>
    <dbReference type="NCBI Taxonomy" id="272561"/>
    <lineage>
        <taxon>Bacteria</taxon>
        <taxon>Pseudomonadati</taxon>
        <taxon>Chlamydiota</taxon>
        <taxon>Chlamydiia</taxon>
        <taxon>Chlamydiales</taxon>
        <taxon>Chlamydiaceae</taxon>
        <taxon>Chlamydia/Chlamydophila group</taxon>
        <taxon>Chlamydia</taxon>
    </lineage>
</organism>
<gene>
    <name evidence="1" type="ordered locus">CT_873</name>
</gene>
<dbReference type="GeneID" id="884674"/>
<sequence length="105" mass="11752">MSSNRMLATIKKITVLLLSKRKAGIRIDYCALALDAVEYSYLWFLVVGYAVYSSGVRWEAILEGETLSPGDRAQLDASLESAQVRLAGLMLDYWDGDSRLECKKI</sequence>
<dbReference type="PATRIC" id="fig|272561.5.peg.965"/>
<dbReference type="EnsemblBacteria" id="AAC68471">
    <property type="protein sequence ID" value="AAC68471"/>
    <property type="gene ID" value="CT_873"/>
</dbReference>
<dbReference type="KEGG" id="ctr:CT_873"/>
<evidence type="ECO:0000313" key="2">
    <source>
        <dbReference type="Proteomes" id="UP000000431"/>
    </source>
</evidence>
<proteinExistence type="predicted"/>
<protein>
    <submittedName>
        <fullName evidence="1">Uncharacterized protein</fullName>
    </submittedName>
</protein>
<keyword evidence="2" id="KW-1185">Reference proteome</keyword>
<dbReference type="PIR" id="A71460">
    <property type="entry name" value="A71460"/>
</dbReference>
<dbReference type="InParanoid" id="O84881"/>
<dbReference type="EMBL" id="AE001273">
    <property type="protein sequence ID" value="AAC68471.1"/>
    <property type="molecule type" value="Genomic_DNA"/>
</dbReference>
<accession>O84881</accession>
<name>O84881_CHLTR</name>
<dbReference type="STRING" id="272561.CT_873"/>
<dbReference type="AlphaFoldDB" id="O84881"/>
<dbReference type="RefSeq" id="WP_010725379.1">
    <property type="nucleotide sequence ID" value="NC_000117.1"/>
</dbReference>
<dbReference type="HOGENOM" id="CLU_2300787_0_0_0"/>
<dbReference type="Proteomes" id="UP000000431">
    <property type="component" value="Chromosome"/>
</dbReference>
<dbReference type="OrthoDB" id="9941965at2"/>